<dbReference type="Pfam" id="PF00072">
    <property type="entry name" value="Response_reg"/>
    <property type="match status" value="1"/>
</dbReference>
<feature type="modified residue" description="4-aspartylphosphate" evidence="6">
    <location>
        <position position="81"/>
    </location>
</feature>
<sequence length="257" mass="28723">MNRAGPRPRAAGNRESLVEQQKTRVPPDDAAHLLIIDDDTRIRELLHRYLSERGFRVSTAADAAEARRKIEGIDFDLLVVDVMMPGESGLSLVRSLRETQSVPILMLTALSESSDRIGGLEAGADDYLPKPFEPRELVLRINNILKRGGQPSLPKIEQVVFGPYTFVIARRELRRSGEPVRLTDRERDIMAVFAERAGETIPRHELVTSDSDVGERTIDVQINRLRRKIEADPANPVWLQTVRGIGYRLGVEASATG</sequence>
<keyword evidence="5" id="KW-0804">Transcription</keyword>
<organism evidence="11 12">
    <name type="scientific">Pseudohoeflea coraliihabitans</name>
    <dbReference type="NCBI Taxonomy" id="2860393"/>
    <lineage>
        <taxon>Bacteria</taxon>
        <taxon>Pseudomonadati</taxon>
        <taxon>Pseudomonadota</taxon>
        <taxon>Alphaproteobacteria</taxon>
        <taxon>Hyphomicrobiales</taxon>
        <taxon>Rhizobiaceae</taxon>
        <taxon>Pseudohoeflea</taxon>
    </lineage>
</organism>
<dbReference type="SMART" id="SM00448">
    <property type="entry name" value="REC"/>
    <property type="match status" value="1"/>
</dbReference>
<keyword evidence="2" id="KW-0902">Two-component regulatory system</keyword>
<evidence type="ECO:0000256" key="5">
    <source>
        <dbReference type="ARBA" id="ARBA00023163"/>
    </source>
</evidence>
<gene>
    <name evidence="11" type="ORF">KY465_02230</name>
</gene>
<reference evidence="11" key="1">
    <citation type="submission" date="2021-07" db="EMBL/GenBank/DDBJ databases">
        <title>Pseudohoeflea marina sp. nov. a polyhydroxyalcanoate-producing bacterium.</title>
        <authorList>
            <person name="Zheng W."/>
            <person name="Yu S."/>
            <person name="Huang Y."/>
        </authorList>
    </citation>
    <scope>NUCLEOTIDE SEQUENCE</scope>
    <source>
        <strain evidence="11">DP4N28-3</strain>
    </source>
</reference>
<keyword evidence="12" id="KW-1185">Reference proteome</keyword>
<feature type="compositionally biased region" description="Low complexity" evidence="8">
    <location>
        <begin position="1"/>
        <end position="14"/>
    </location>
</feature>
<evidence type="ECO:0000256" key="2">
    <source>
        <dbReference type="ARBA" id="ARBA00023012"/>
    </source>
</evidence>
<dbReference type="Pfam" id="PF00486">
    <property type="entry name" value="Trans_reg_C"/>
    <property type="match status" value="1"/>
</dbReference>
<evidence type="ECO:0000256" key="6">
    <source>
        <dbReference type="PROSITE-ProRule" id="PRU00169"/>
    </source>
</evidence>
<dbReference type="PANTHER" id="PTHR48111:SF4">
    <property type="entry name" value="DNA-BINDING DUAL TRANSCRIPTIONAL REGULATOR OMPR"/>
    <property type="match status" value="1"/>
</dbReference>
<keyword evidence="3" id="KW-0805">Transcription regulation</keyword>
<evidence type="ECO:0000313" key="11">
    <source>
        <dbReference type="EMBL" id="MBW3096091.1"/>
    </source>
</evidence>
<keyword evidence="4 7" id="KW-0238">DNA-binding</keyword>
<evidence type="ECO:0000256" key="4">
    <source>
        <dbReference type="ARBA" id="ARBA00023125"/>
    </source>
</evidence>
<protein>
    <submittedName>
        <fullName evidence="11">Response regulator transcription factor</fullName>
    </submittedName>
</protein>
<feature type="region of interest" description="Disordered" evidence="8">
    <location>
        <begin position="1"/>
        <end position="23"/>
    </location>
</feature>
<dbReference type="InterPro" id="IPR001789">
    <property type="entry name" value="Sig_transdc_resp-reg_receiver"/>
</dbReference>
<name>A0ABS6WJH2_9HYPH</name>
<evidence type="ECO:0000313" key="12">
    <source>
        <dbReference type="Proteomes" id="UP001430804"/>
    </source>
</evidence>
<evidence type="ECO:0000256" key="8">
    <source>
        <dbReference type="SAM" id="MobiDB-lite"/>
    </source>
</evidence>
<evidence type="ECO:0000256" key="1">
    <source>
        <dbReference type="ARBA" id="ARBA00022553"/>
    </source>
</evidence>
<feature type="DNA-binding region" description="OmpR/PhoB-type" evidence="7">
    <location>
        <begin position="156"/>
        <end position="251"/>
    </location>
</feature>
<keyword evidence="1 6" id="KW-0597">Phosphoprotein</keyword>
<evidence type="ECO:0000259" key="10">
    <source>
        <dbReference type="PROSITE" id="PS51755"/>
    </source>
</evidence>
<dbReference type="PROSITE" id="PS51755">
    <property type="entry name" value="OMPR_PHOB"/>
    <property type="match status" value="1"/>
</dbReference>
<feature type="domain" description="OmpR/PhoB-type" evidence="10">
    <location>
        <begin position="156"/>
        <end position="251"/>
    </location>
</feature>
<dbReference type="Proteomes" id="UP001430804">
    <property type="component" value="Unassembled WGS sequence"/>
</dbReference>
<dbReference type="SMART" id="SM00862">
    <property type="entry name" value="Trans_reg_C"/>
    <property type="match status" value="1"/>
</dbReference>
<evidence type="ECO:0000256" key="3">
    <source>
        <dbReference type="ARBA" id="ARBA00023015"/>
    </source>
</evidence>
<dbReference type="InterPro" id="IPR001867">
    <property type="entry name" value="OmpR/PhoB-type_DNA-bd"/>
</dbReference>
<dbReference type="PROSITE" id="PS50110">
    <property type="entry name" value="RESPONSE_REGULATORY"/>
    <property type="match status" value="1"/>
</dbReference>
<comment type="caution">
    <text evidence="11">The sequence shown here is derived from an EMBL/GenBank/DDBJ whole genome shotgun (WGS) entry which is preliminary data.</text>
</comment>
<feature type="domain" description="Response regulatory" evidence="9">
    <location>
        <begin position="32"/>
        <end position="145"/>
    </location>
</feature>
<dbReference type="EMBL" id="JAHWQX010000001">
    <property type="protein sequence ID" value="MBW3096091.1"/>
    <property type="molecule type" value="Genomic_DNA"/>
</dbReference>
<proteinExistence type="predicted"/>
<dbReference type="InterPro" id="IPR039420">
    <property type="entry name" value="WalR-like"/>
</dbReference>
<dbReference type="CDD" id="cd00383">
    <property type="entry name" value="trans_reg_C"/>
    <property type="match status" value="1"/>
</dbReference>
<dbReference type="PANTHER" id="PTHR48111">
    <property type="entry name" value="REGULATOR OF RPOS"/>
    <property type="match status" value="1"/>
</dbReference>
<evidence type="ECO:0000259" key="9">
    <source>
        <dbReference type="PROSITE" id="PS50110"/>
    </source>
</evidence>
<evidence type="ECO:0000256" key="7">
    <source>
        <dbReference type="PROSITE-ProRule" id="PRU01091"/>
    </source>
</evidence>
<accession>A0ABS6WJH2</accession>